<accession>A0AAV9N0I5</accession>
<evidence type="ECO:0000313" key="5">
    <source>
        <dbReference type="Proteomes" id="UP001358417"/>
    </source>
</evidence>
<reference evidence="4 5" key="1">
    <citation type="submission" date="2023-08" db="EMBL/GenBank/DDBJ databases">
        <title>Black Yeasts Isolated from many extreme environments.</title>
        <authorList>
            <person name="Coleine C."/>
            <person name="Stajich J.E."/>
            <person name="Selbmann L."/>
        </authorList>
    </citation>
    <scope>NUCLEOTIDE SEQUENCE [LARGE SCALE GENOMIC DNA]</scope>
    <source>
        <strain evidence="4 5">CCFEE 5792</strain>
    </source>
</reference>
<evidence type="ECO:0000256" key="2">
    <source>
        <dbReference type="ARBA" id="ARBA00022827"/>
    </source>
</evidence>
<evidence type="ECO:0000256" key="3">
    <source>
        <dbReference type="ARBA" id="ARBA00023002"/>
    </source>
</evidence>
<keyword evidence="5" id="KW-1185">Reference proteome</keyword>
<dbReference type="PIRSF" id="PIRSF000332">
    <property type="entry name" value="FMO"/>
    <property type="match status" value="1"/>
</dbReference>
<organism evidence="4 5">
    <name type="scientific">Exophiala bonariae</name>
    <dbReference type="NCBI Taxonomy" id="1690606"/>
    <lineage>
        <taxon>Eukaryota</taxon>
        <taxon>Fungi</taxon>
        <taxon>Dikarya</taxon>
        <taxon>Ascomycota</taxon>
        <taxon>Pezizomycotina</taxon>
        <taxon>Eurotiomycetes</taxon>
        <taxon>Chaetothyriomycetidae</taxon>
        <taxon>Chaetothyriales</taxon>
        <taxon>Herpotrichiellaceae</taxon>
        <taxon>Exophiala</taxon>
    </lineage>
</organism>
<dbReference type="GO" id="GO:0016491">
    <property type="term" value="F:oxidoreductase activity"/>
    <property type="evidence" value="ECO:0007669"/>
    <property type="project" value="UniProtKB-KW"/>
</dbReference>
<dbReference type="AlphaFoldDB" id="A0AAV9N0I5"/>
<dbReference type="InterPro" id="IPR050346">
    <property type="entry name" value="FMO-like"/>
</dbReference>
<name>A0AAV9N0I5_9EURO</name>
<dbReference type="PRINTS" id="PR00419">
    <property type="entry name" value="ADXRDTASE"/>
</dbReference>
<keyword evidence="1" id="KW-0285">Flavoprotein</keyword>
<dbReference type="GO" id="GO:0050660">
    <property type="term" value="F:flavin adenine dinucleotide binding"/>
    <property type="evidence" value="ECO:0007669"/>
    <property type="project" value="InterPro"/>
</dbReference>
<keyword evidence="2" id="KW-0274">FAD</keyword>
<proteinExistence type="predicted"/>
<dbReference type="InterPro" id="IPR036188">
    <property type="entry name" value="FAD/NAD-bd_sf"/>
</dbReference>
<comment type="caution">
    <text evidence="4">The sequence shown here is derived from an EMBL/GenBank/DDBJ whole genome shotgun (WGS) entry which is preliminary data.</text>
</comment>
<dbReference type="Proteomes" id="UP001358417">
    <property type="component" value="Unassembled WGS sequence"/>
</dbReference>
<dbReference type="SUPFAM" id="SSF51905">
    <property type="entry name" value="FAD/NAD(P)-binding domain"/>
    <property type="match status" value="2"/>
</dbReference>
<dbReference type="Pfam" id="PF13450">
    <property type="entry name" value="NAD_binding_8"/>
    <property type="match status" value="1"/>
</dbReference>
<sequence length="475" mass="53429">MAPRYRRVAVIGTGPSGLAAVHALSQEKSFDKIRVFERRDRVGGLWHLDPTPDVFPASWRVPRSVTTPSTFPSFNAPAEPDPTARTAIYPGLDSNVGALAMAFTHTPFPEVNSAQSVNRLGPNNPSRPFEVITGWLEDLFAPYLHLTSLSTTVEKVERIGDEWVLTLRKTDLLRRGKPSDYWWQETFDAVVVATGHYNVANIPNIQGIDEAVKAFPDAFEHSKSYRSADKYVGKKVVIVGGNVSASDLISDLHEIVKGPLYLSMRGRNERLDSVYNLPNVKIQAPVKAISPIDGITVTFEDGTSVSGIDHVLFATGFRLNYPFLTPNPVTESNRLSRFYRHILNIDNPSLAVVGQCRAALSFRVYEYQAVAVARFFANHENKPLPSVTEQKEWELKRLEYKGDSDRFHEIAPDFDEYFNWLQEFSGKPAVGTDAYELPRYDPSWETLGLAILGLKAQYFRDLTQRKQEQQLRAKL</sequence>
<keyword evidence="3" id="KW-0560">Oxidoreductase</keyword>
<protein>
    <recommendedName>
        <fullName evidence="6">FAD/NAD(P)-binding domain-containing protein</fullName>
    </recommendedName>
</protein>
<dbReference type="Pfam" id="PF13738">
    <property type="entry name" value="Pyr_redox_3"/>
    <property type="match status" value="1"/>
</dbReference>
<dbReference type="PANTHER" id="PTHR23023">
    <property type="entry name" value="DIMETHYLANILINE MONOOXYGENASE"/>
    <property type="match status" value="1"/>
</dbReference>
<dbReference type="RefSeq" id="XP_064703025.1">
    <property type="nucleotide sequence ID" value="XM_064850138.1"/>
</dbReference>
<dbReference type="GeneID" id="89974749"/>
<evidence type="ECO:0000313" key="4">
    <source>
        <dbReference type="EMBL" id="KAK5047481.1"/>
    </source>
</evidence>
<dbReference type="EMBL" id="JAVRRD010000025">
    <property type="protein sequence ID" value="KAK5047481.1"/>
    <property type="molecule type" value="Genomic_DNA"/>
</dbReference>
<dbReference type="Gene3D" id="3.50.50.60">
    <property type="entry name" value="FAD/NAD(P)-binding domain"/>
    <property type="match status" value="2"/>
</dbReference>
<dbReference type="InterPro" id="IPR000960">
    <property type="entry name" value="Flavin_mOase"/>
</dbReference>
<dbReference type="GO" id="GO:0050661">
    <property type="term" value="F:NADP binding"/>
    <property type="evidence" value="ECO:0007669"/>
    <property type="project" value="InterPro"/>
</dbReference>
<evidence type="ECO:0008006" key="6">
    <source>
        <dbReference type="Google" id="ProtNLM"/>
    </source>
</evidence>
<evidence type="ECO:0000256" key="1">
    <source>
        <dbReference type="ARBA" id="ARBA00022630"/>
    </source>
</evidence>
<gene>
    <name evidence="4" type="ORF">LTR84_006578</name>
</gene>